<sequence length="181" mass="18639">MTRVRGFLTPLLLAVLTGWGAAGCGLGSTGPVPAGVPASGFQGKRDGTSVRLYFVGREGVQAVSRPAATTPDPQAALDLLVRGPDEAERARGLTTEVTADEDRLAAKAAEGAVELRLAESVATMQGLGGLGLTQIICTVANADVPGGRRSTEVDVRVHEPGIDDPWIVRCDAAGSVVPRRS</sequence>
<feature type="chain" id="PRO_5037635471" description="Lipoprotein" evidence="1">
    <location>
        <begin position="22"/>
        <end position="181"/>
    </location>
</feature>
<proteinExistence type="predicted"/>
<dbReference type="AlphaFoldDB" id="A0A941AZK4"/>
<organism evidence="2 3">
    <name type="scientific">Streptomyces tagetis</name>
    <dbReference type="NCBI Taxonomy" id="2820809"/>
    <lineage>
        <taxon>Bacteria</taxon>
        <taxon>Bacillati</taxon>
        <taxon>Actinomycetota</taxon>
        <taxon>Actinomycetes</taxon>
        <taxon>Kitasatosporales</taxon>
        <taxon>Streptomycetaceae</taxon>
        <taxon>Streptomyces</taxon>
    </lineage>
</organism>
<evidence type="ECO:0008006" key="4">
    <source>
        <dbReference type="Google" id="ProtNLM"/>
    </source>
</evidence>
<gene>
    <name evidence="2" type="ORF">J5Y05_03285</name>
</gene>
<evidence type="ECO:0000313" key="3">
    <source>
        <dbReference type="Proteomes" id="UP000677875"/>
    </source>
</evidence>
<dbReference type="PROSITE" id="PS51257">
    <property type="entry name" value="PROKAR_LIPOPROTEIN"/>
    <property type="match status" value="1"/>
</dbReference>
<dbReference type="EMBL" id="JAGPNL010000001">
    <property type="protein sequence ID" value="MBQ0825536.1"/>
    <property type="molecule type" value="Genomic_DNA"/>
</dbReference>
<reference evidence="2" key="1">
    <citation type="submission" date="2021-04" db="EMBL/GenBank/DDBJ databases">
        <title>Genome seq and assembly of Streptomyces sp. RG38.</title>
        <authorList>
            <person name="Chhetri G."/>
        </authorList>
    </citation>
    <scope>NUCLEOTIDE SEQUENCE</scope>
    <source>
        <strain evidence="2">RG38</strain>
    </source>
</reference>
<name>A0A941AZK4_9ACTN</name>
<comment type="caution">
    <text evidence="2">The sequence shown here is derived from an EMBL/GenBank/DDBJ whole genome shotgun (WGS) entry which is preliminary data.</text>
</comment>
<protein>
    <recommendedName>
        <fullName evidence="4">Lipoprotein</fullName>
    </recommendedName>
</protein>
<evidence type="ECO:0000256" key="1">
    <source>
        <dbReference type="SAM" id="SignalP"/>
    </source>
</evidence>
<keyword evidence="3" id="KW-1185">Reference proteome</keyword>
<evidence type="ECO:0000313" key="2">
    <source>
        <dbReference type="EMBL" id="MBQ0825536.1"/>
    </source>
</evidence>
<keyword evidence="1" id="KW-0732">Signal</keyword>
<dbReference type="Proteomes" id="UP000677875">
    <property type="component" value="Unassembled WGS sequence"/>
</dbReference>
<accession>A0A941AZK4</accession>
<feature type="signal peptide" evidence="1">
    <location>
        <begin position="1"/>
        <end position="21"/>
    </location>
</feature>